<feature type="signal peptide" evidence="6">
    <location>
        <begin position="1"/>
        <end position="22"/>
    </location>
</feature>
<dbReference type="Proteomes" id="UP000285750">
    <property type="component" value="Unassembled WGS sequence"/>
</dbReference>
<evidence type="ECO:0000256" key="6">
    <source>
        <dbReference type="SAM" id="SignalP"/>
    </source>
</evidence>
<dbReference type="SUPFAM" id="SSF48452">
    <property type="entry name" value="TPR-like"/>
    <property type="match status" value="1"/>
</dbReference>
<dbReference type="Pfam" id="PF14322">
    <property type="entry name" value="SusD-like_3"/>
    <property type="match status" value="1"/>
</dbReference>
<evidence type="ECO:0000256" key="4">
    <source>
        <dbReference type="ARBA" id="ARBA00023136"/>
    </source>
</evidence>
<dbReference type="Pfam" id="PF07980">
    <property type="entry name" value="SusD_RagB"/>
    <property type="match status" value="1"/>
</dbReference>
<evidence type="ECO:0000256" key="2">
    <source>
        <dbReference type="ARBA" id="ARBA00006275"/>
    </source>
</evidence>
<evidence type="ECO:0000313" key="12">
    <source>
        <dbReference type="Proteomes" id="UP000285750"/>
    </source>
</evidence>
<dbReference type="Gene3D" id="1.25.40.390">
    <property type="match status" value="1"/>
</dbReference>
<feature type="domain" description="SusD-like N-terminal" evidence="8">
    <location>
        <begin position="23"/>
        <end position="222"/>
    </location>
</feature>
<dbReference type="InterPro" id="IPR011990">
    <property type="entry name" value="TPR-like_helical_dom_sf"/>
</dbReference>
<feature type="chain" id="PRO_5036350082" evidence="6">
    <location>
        <begin position="23"/>
        <end position="573"/>
    </location>
</feature>
<feature type="domain" description="RagB/SusD" evidence="7">
    <location>
        <begin position="303"/>
        <end position="563"/>
    </location>
</feature>
<evidence type="ECO:0000256" key="3">
    <source>
        <dbReference type="ARBA" id="ARBA00022729"/>
    </source>
</evidence>
<keyword evidence="5" id="KW-0998">Cell outer membrane</keyword>
<dbReference type="EMBL" id="QRUY01000002">
    <property type="protein sequence ID" value="RGS10365.1"/>
    <property type="molecule type" value="Genomic_DNA"/>
</dbReference>
<evidence type="ECO:0000313" key="9">
    <source>
        <dbReference type="EMBL" id="RGS10365.1"/>
    </source>
</evidence>
<evidence type="ECO:0000259" key="8">
    <source>
        <dbReference type="Pfam" id="PF14322"/>
    </source>
</evidence>
<evidence type="ECO:0000259" key="7">
    <source>
        <dbReference type="Pfam" id="PF07980"/>
    </source>
</evidence>
<keyword evidence="4" id="KW-0472">Membrane</keyword>
<dbReference type="Proteomes" id="UP000283485">
    <property type="component" value="Unassembled WGS sequence"/>
</dbReference>
<dbReference type="InterPro" id="IPR012944">
    <property type="entry name" value="SusD_RagB_dom"/>
</dbReference>
<evidence type="ECO:0000256" key="5">
    <source>
        <dbReference type="ARBA" id="ARBA00023237"/>
    </source>
</evidence>
<dbReference type="EMBL" id="QRHQ01000004">
    <property type="protein sequence ID" value="RHF92459.1"/>
    <property type="molecule type" value="Genomic_DNA"/>
</dbReference>
<name>A0A414RH98_9BACT</name>
<sequence length="573" mass="64531">MKSRIILYCVAACSLFSMYSCDDFLDTQNYVKKDTSNFPQSVDDADQLLTGVYSELNLINMDPDDGPLFIAEVASDDRFASGGVNDNTAQGADKLLRYGVDQFLHTWEKHYAGIYKANMALESYEKIQGWESDAQKNSFYGQTYFLRAYYYFTLAQMFGEVPLILTSEGGNLPKSSAKEIYAQIATDLKNAIEMMDATKYPNFESGRATRWAGEALMARVFLFYTGYYGMTSLPLVGGGEISKDEVIDWLEDCRDNSGHGLVGDFRNLWPYTNTYTRDDYPYVAGKVGIDGKPLEWAGDGNVETIFATKFSNVYAQSAGYVNYYPLYFAPPINVGEDTFPWGRGWGKACVTPNLWNEWLAEEPNDLRRQASIIDVRDHNEMKNYTWGANNEMEETGYWQKKIVAVAAKDPESGNFVSGFAVLASGATDHIQFCNTQDLIHIRYADVLLMHSELTETTAGINAVRARAGLNGISTYSLDALKKERRFELAFEGLRWFDLMRWGDVSEALEKQVGQPIYNRGVAINMPTFSTGFRTRYEATGGFWPIPDSQIDLSEGVLTQNKGWTETDAIFQGW</sequence>
<evidence type="ECO:0000313" key="10">
    <source>
        <dbReference type="EMBL" id="RHF92459.1"/>
    </source>
</evidence>
<gene>
    <name evidence="10" type="ORF">DW653_03785</name>
    <name evidence="9" type="ORF">DWY14_01305</name>
</gene>
<comment type="subcellular location">
    <subcellularLocation>
        <location evidence="1">Cell outer membrane</location>
    </subcellularLocation>
</comment>
<comment type="similarity">
    <text evidence="2">Belongs to the SusD family.</text>
</comment>
<dbReference type="PROSITE" id="PS51257">
    <property type="entry name" value="PROKAR_LIPOPROTEIN"/>
    <property type="match status" value="1"/>
</dbReference>
<keyword evidence="3 6" id="KW-0732">Signal</keyword>
<protein>
    <submittedName>
        <fullName evidence="10">RagB/SusD family nutrient uptake outer membrane protein</fullName>
    </submittedName>
</protein>
<reference evidence="11 12" key="1">
    <citation type="submission" date="2018-08" db="EMBL/GenBank/DDBJ databases">
        <title>A genome reference for cultivated species of the human gut microbiota.</title>
        <authorList>
            <person name="Zou Y."/>
            <person name="Xue W."/>
            <person name="Luo G."/>
        </authorList>
    </citation>
    <scope>NUCLEOTIDE SEQUENCE [LARGE SCALE GENOMIC DNA]</scope>
    <source>
        <strain evidence="9 12">AF24-16AC</strain>
        <strain evidence="10 11">AM23-23</strain>
    </source>
</reference>
<dbReference type="AlphaFoldDB" id="A0A414RH98"/>
<accession>A0A414RH98</accession>
<comment type="caution">
    <text evidence="10">The sequence shown here is derived from an EMBL/GenBank/DDBJ whole genome shotgun (WGS) entry which is preliminary data.</text>
</comment>
<dbReference type="RefSeq" id="WP_118211199.1">
    <property type="nucleotide sequence ID" value="NZ_CATVWJ010000031.1"/>
</dbReference>
<organism evidence="10 11">
    <name type="scientific">Phocaeicola plebeius</name>
    <dbReference type="NCBI Taxonomy" id="310297"/>
    <lineage>
        <taxon>Bacteria</taxon>
        <taxon>Pseudomonadati</taxon>
        <taxon>Bacteroidota</taxon>
        <taxon>Bacteroidia</taxon>
        <taxon>Bacteroidales</taxon>
        <taxon>Bacteroidaceae</taxon>
        <taxon>Phocaeicola</taxon>
    </lineage>
</organism>
<proteinExistence type="inferred from homology"/>
<evidence type="ECO:0000313" key="11">
    <source>
        <dbReference type="Proteomes" id="UP000283485"/>
    </source>
</evidence>
<dbReference type="GO" id="GO:0009279">
    <property type="term" value="C:cell outer membrane"/>
    <property type="evidence" value="ECO:0007669"/>
    <property type="project" value="UniProtKB-SubCell"/>
</dbReference>
<evidence type="ECO:0000256" key="1">
    <source>
        <dbReference type="ARBA" id="ARBA00004442"/>
    </source>
</evidence>
<dbReference type="InterPro" id="IPR033985">
    <property type="entry name" value="SusD-like_N"/>
</dbReference>